<reference evidence="1" key="1">
    <citation type="submission" date="2018-02" db="EMBL/GenBank/DDBJ databases">
        <title>Rhizophora mucronata_Transcriptome.</title>
        <authorList>
            <person name="Meera S.P."/>
            <person name="Sreeshan A."/>
            <person name="Augustine A."/>
        </authorList>
    </citation>
    <scope>NUCLEOTIDE SEQUENCE</scope>
    <source>
        <tissue evidence="1">Leaf</tissue>
    </source>
</reference>
<dbReference type="AlphaFoldDB" id="A0A2P2Q2C7"/>
<evidence type="ECO:0000313" key="1">
    <source>
        <dbReference type="EMBL" id="MBX61131.1"/>
    </source>
</evidence>
<sequence length="30" mass="3523">MLFVLSCLFRILYFLIDRCSLCISMLQAIP</sequence>
<organism evidence="1">
    <name type="scientific">Rhizophora mucronata</name>
    <name type="common">Asiatic mangrove</name>
    <dbReference type="NCBI Taxonomy" id="61149"/>
    <lineage>
        <taxon>Eukaryota</taxon>
        <taxon>Viridiplantae</taxon>
        <taxon>Streptophyta</taxon>
        <taxon>Embryophyta</taxon>
        <taxon>Tracheophyta</taxon>
        <taxon>Spermatophyta</taxon>
        <taxon>Magnoliopsida</taxon>
        <taxon>eudicotyledons</taxon>
        <taxon>Gunneridae</taxon>
        <taxon>Pentapetalae</taxon>
        <taxon>rosids</taxon>
        <taxon>fabids</taxon>
        <taxon>Malpighiales</taxon>
        <taxon>Rhizophoraceae</taxon>
        <taxon>Rhizophora</taxon>
    </lineage>
</organism>
<dbReference type="EMBL" id="GGEC01080647">
    <property type="protein sequence ID" value="MBX61131.1"/>
    <property type="molecule type" value="Transcribed_RNA"/>
</dbReference>
<protein>
    <submittedName>
        <fullName evidence="1">Uncharacterized protein</fullName>
    </submittedName>
</protein>
<accession>A0A2P2Q2C7</accession>
<proteinExistence type="predicted"/>
<name>A0A2P2Q2C7_RHIMU</name>